<protein>
    <submittedName>
        <fullName evidence="2">Uncharacterized protein</fullName>
    </submittedName>
</protein>
<dbReference type="AlphaFoldDB" id="A0A6C0JC45"/>
<keyword evidence="1" id="KW-0175">Coiled coil</keyword>
<sequence length="75" mass="8978">MGTTTSICSSNREKDFAVYLDKILELQREIVIKELILEETQKKLSTANKMLEDKKFQDWKHPHSYEMRNNKKGYR</sequence>
<proteinExistence type="predicted"/>
<evidence type="ECO:0000256" key="1">
    <source>
        <dbReference type="SAM" id="Coils"/>
    </source>
</evidence>
<organism evidence="2">
    <name type="scientific">viral metagenome</name>
    <dbReference type="NCBI Taxonomy" id="1070528"/>
    <lineage>
        <taxon>unclassified sequences</taxon>
        <taxon>metagenomes</taxon>
        <taxon>organismal metagenomes</taxon>
    </lineage>
</organism>
<name>A0A6C0JC45_9ZZZZ</name>
<dbReference type="EMBL" id="MN740373">
    <property type="protein sequence ID" value="QHU03229.1"/>
    <property type="molecule type" value="Genomic_DNA"/>
</dbReference>
<reference evidence="2" key="1">
    <citation type="journal article" date="2020" name="Nature">
        <title>Giant virus diversity and host interactions through global metagenomics.</title>
        <authorList>
            <person name="Schulz F."/>
            <person name="Roux S."/>
            <person name="Paez-Espino D."/>
            <person name="Jungbluth S."/>
            <person name="Walsh D.A."/>
            <person name="Denef V.J."/>
            <person name="McMahon K.D."/>
            <person name="Konstantinidis K.T."/>
            <person name="Eloe-Fadrosh E.A."/>
            <person name="Kyrpides N.C."/>
            <person name="Woyke T."/>
        </authorList>
    </citation>
    <scope>NUCLEOTIDE SEQUENCE</scope>
    <source>
        <strain evidence="2">GVMAG-M-3300026093-6</strain>
    </source>
</reference>
<evidence type="ECO:0000313" key="2">
    <source>
        <dbReference type="EMBL" id="QHU03229.1"/>
    </source>
</evidence>
<accession>A0A6C0JC45</accession>
<feature type="coiled-coil region" evidence="1">
    <location>
        <begin position="23"/>
        <end position="57"/>
    </location>
</feature>